<reference evidence="4" key="1">
    <citation type="journal article" date="2012" name="Nature">
        <title>The oyster genome reveals stress adaptation and complexity of shell formation.</title>
        <authorList>
            <person name="Zhang G."/>
            <person name="Fang X."/>
            <person name="Guo X."/>
            <person name="Li L."/>
            <person name="Luo R."/>
            <person name="Xu F."/>
            <person name="Yang P."/>
            <person name="Zhang L."/>
            <person name="Wang X."/>
            <person name="Qi H."/>
            <person name="Xiong Z."/>
            <person name="Que H."/>
            <person name="Xie Y."/>
            <person name="Holland P.W."/>
            <person name="Paps J."/>
            <person name="Zhu Y."/>
            <person name="Wu F."/>
            <person name="Chen Y."/>
            <person name="Wang J."/>
            <person name="Peng C."/>
            <person name="Meng J."/>
            <person name="Yang L."/>
            <person name="Liu J."/>
            <person name="Wen B."/>
            <person name="Zhang N."/>
            <person name="Huang Z."/>
            <person name="Zhu Q."/>
            <person name="Feng Y."/>
            <person name="Mount A."/>
            <person name="Hedgecock D."/>
            <person name="Xu Z."/>
            <person name="Liu Y."/>
            <person name="Domazet-Loso T."/>
            <person name="Du Y."/>
            <person name="Sun X."/>
            <person name="Zhang S."/>
            <person name="Liu B."/>
            <person name="Cheng P."/>
            <person name="Jiang X."/>
            <person name="Li J."/>
            <person name="Fan D."/>
            <person name="Wang W."/>
            <person name="Fu W."/>
            <person name="Wang T."/>
            <person name="Wang B."/>
            <person name="Zhang J."/>
            <person name="Peng Z."/>
            <person name="Li Y."/>
            <person name="Li N."/>
            <person name="Wang J."/>
            <person name="Chen M."/>
            <person name="He Y."/>
            <person name="Tan F."/>
            <person name="Song X."/>
            <person name="Zheng Q."/>
            <person name="Huang R."/>
            <person name="Yang H."/>
            <person name="Du X."/>
            <person name="Chen L."/>
            <person name="Yang M."/>
            <person name="Gaffney P.M."/>
            <person name="Wang S."/>
            <person name="Luo L."/>
            <person name="She Z."/>
            <person name="Ming Y."/>
            <person name="Huang W."/>
            <person name="Zhang S."/>
            <person name="Huang B."/>
            <person name="Zhang Y."/>
            <person name="Qu T."/>
            <person name="Ni P."/>
            <person name="Miao G."/>
            <person name="Wang J."/>
            <person name="Wang Q."/>
            <person name="Steinberg C.E."/>
            <person name="Wang H."/>
            <person name="Li N."/>
            <person name="Qian L."/>
            <person name="Zhang G."/>
            <person name="Li Y."/>
            <person name="Yang H."/>
            <person name="Liu X."/>
            <person name="Wang J."/>
            <person name="Yin Y."/>
            <person name="Wang J."/>
        </authorList>
    </citation>
    <scope>NUCLEOTIDE SEQUENCE [LARGE SCALE GENOMIC DNA]</scope>
    <source>
        <strain evidence="4">05x7-T-G4-1.051#20</strain>
    </source>
</reference>
<protein>
    <submittedName>
        <fullName evidence="4">Niemann-Pick C1 protein</fullName>
    </submittedName>
</protein>
<feature type="transmembrane region" description="Helical" evidence="3">
    <location>
        <begin position="489"/>
        <end position="511"/>
    </location>
</feature>
<dbReference type="InterPro" id="IPR051697">
    <property type="entry name" value="Patched_domain-protein"/>
</dbReference>
<feature type="transmembrane region" description="Helical" evidence="3">
    <location>
        <begin position="310"/>
        <end position="331"/>
    </location>
</feature>
<feature type="transmembrane region" description="Helical" evidence="3">
    <location>
        <begin position="284"/>
        <end position="303"/>
    </location>
</feature>
<evidence type="ECO:0000256" key="3">
    <source>
        <dbReference type="SAM" id="Phobius"/>
    </source>
</evidence>
<feature type="region of interest" description="Disordered" evidence="2">
    <location>
        <begin position="1"/>
        <end position="28"/>
    </location>
</feature>
<dbReference type="Gene3D" id="1.20.1640.10">
    <property type="entry name" value="Multidrug efflux transporter AcrB transmembrane domain"/>
    <property type="match status" value="2"/>
</dbReference>
<dbReference type="PANTHER" id="PTHR10796">
    <property type="entry name" value="PATCHED-RELATED"/>
    <property type="match status" value="1"/>
</dbReference>
<evidence type="ECO:0000313" key="4">
    <source>
        <dbReference type="EMBL" id="EKC35852.1"/>
    </source>
</evidence>
<feature type="transmembrane region" description="Helical" evidence="3">
    <location>
        <begin position="830"/>
        <end position="854"/>
    </location>
</feature>
<name>K1QG31_MAGGI</name>
<dbReference type="EMBL" id="JH818074">
    <property type="protein sequence ID" value="EKC35852.1"/>
    <property type="molecule type" value="Genomic_DNA"/>
</dbReference>
<organism evidence="4">
    <name type="scientific">Magallana gigas</name>
    <name type="common">Pacific oyster</name>
    <name type="synonym">Crassostrea gigas</name>
    <dbReference type="NCBI Taxonomy" id="29159"/>
    <lineage>
        <taxon>Eukaryota</taxon>
        <taxon>Metazoa</taxon>
        <taxon>Spiralia</taxon>
        <taxon>Lophotrochozoa</taxon>
        <taxon>Mollusca</taxon>
        <taxon>Bivalvia</taxon>
        <taxon>Autobranchia</taxon>
        <taxon>Pteriomorphia</taxon>
        <taxon>Ostreida</taxon>
        <taxon>Ostreoidea</taxon>
        <taxon>Ostreidae</taxon>
        <taxon>Magallana</taxon>
    </lineage>
</organism>
<dbReference type="GO" id="GO:0016020">
    <property type="term" value="C:membrane"/>
    <property type="evidence" value="ECO:0007669"/>
    <property type="project" value="TreeGrafter"/>
</dbReference>
<dbReference type="Pfam" id="PF12349">
    <property type="entry name" value="Sterol-sensing"/>
    <property type="match status" value="1"/>
</dbReference>
<evidence type="ECO:0000256" key="2">
    <source>
        <dbReference type="SAM" id="MobiDB-lite"/>
    </source>
</evidence>
<gene>
    <name evidence="4" type="ORF">CGI_10019265</name>
</gene>
<feature type="transmembrane region" description="Helical" evidence="3">
    <location>
        <begin position="802"/>
        <end position="824"/>
    </location>
</feature>
<dbReference type="SUPFAM" id="SSF82866">
    <property type="entry name" value="Multidrug efflux transporter AcrB transmembrane domain"/>
    <property type="match status" value="2"/>
</dbReference>
<feature type="region of interest" description="Disordered" evidence="2">
    <location>
        <begin position="869"/>
        <end position="902"/>
    </location>
</feature>
<feature type="compositionally biased region" description="Polar residues" evidence="2">
    <location>
        <begin position="875"/>
        <end position="896"/>
    </location>
</feature>
<proteinExistence type="inferred from homology"/>
<evidence type="ECO:0000256" key="1">
    <source>
        <dbReference type="ARBA" id="ARBA00005585"/>
    </source>
</evidence>
<dbReference type="KEGG" id="crg:105344814"/>
<keyword evidence="3" id="KW-0472">Membrane</keyword>
<sequence length="953" mass="105427">MNGHPEKPEMNGHATSNGRVPSSKDDEKKPNVLQRIANKIIWFFETGFEKIGIFVSTHPWKTILISVIITGLFCIGAGVNFTETNDNSVIWVPADSDFLAHKRYVESAYPSTTRFFYLIFVSSNVMSAAVIKEIYNAYDAIMNINSGSTNFSSICLMSGGNCLVTSVLELWSYDNGTISGLSDATIQTAVNNETTSPMYKSPWEATKVLGERYPISGSTISSAKAAIMTFYINTPDDKSIAEAWEQLALDRAEQGFDKNIKTYYFATRSRSDEAGDTIRKDVNLLSVGYLLVIIYLFIVFGRLNCVEQRVGLSLAGIIVIGMSLGFSFGLSSAAGWEYGPLHSILPFLLLGIGVDDMFVVVGSYQSLSHHELSLPLTQRMGKLLRHAGVSILVTSVTDILAFGIGATTTLPALKSFCIFSCLGILGLFSLSITFFLACFTLDIQRTEQGRNACICCYKHKPDYKPNKCSQRNNFNIFLRKYYSKLILKLPVKIVVVVISVGLLGLNIWGFVNLKQDYNDNWFFPSDSYAYEFNEMKDKYFPGGGAIGGVYCKNIDYHGSRSRFELLNTTLSSNQYITNGSVDSWFKSYTDWLDGSPAAASGKTTNNYPNSENDFADLLYTFVTTEVTGKRHARYIKFLNSTGTLDIGTTNIPYQHISFDTAADEIVAMDSVVDLVKGIFSESECFPYARFYLQWQTNKVIKNELFRNLGLAAACVFVVTLVLIANLWTSLLVFSCVIMTLVDVAGIMHLWGLSINIVSCINLVIAIGLAVDYSAHIGHCFMTFVGDRNERVKATLVEMGNPVFSGGFSTFLAFILLAASKSYIFTTFFQIFFLVVIFGLFHGLVYLPVLLSWIGPSAYSTADRRYKGDDVDLDNNKSSSLQGHDNLAMKSTKSNGHYSVPIEPPPDYNNTDLPYIPPPDYTPPSQHKGMANGKAPQMHGKAHIANGRITPVSS</sequence>
<dbReference type="PROSITE" id="PS50156">
    <property type="entry name" value="SSD"/>
    <property type="match status" value="1"/>
</dbReference>
<keyword evidence="3" id="KW-1133">Transmembrane helix</keyword>
<dbReference type="PANTHER" id="PTHR10796:SF130">
    <property type="entry name" value="PATCHED DOMAIN-CONTAINING PROTEIN 3-LIKE PROTEIN"/>
    <property type="match status" value="1"/>
</dbReference>
<dbReference type="HOGENOM" id="CLU_002359_4_0_1"/>
<keyword evidence="3" id="KW-0812">Transmembrane</keyword>
<dbReference type="AlphaFoldDB" id="K1QG31"/>
<dbReference type="InterPro" id="IPR000731">
    <property type="entry name" value="SSD"/>
</dbReference>
<feature type="compositionally biased region" description="Basic and acidic residues" evidence="2">
    <location>
        <begin position="1"/>
        <end position="10"/>
    </location>
</feature>
<comment type="similarity">
    <text evidence="1">Belongs to the patched family.</text>
</comment>
<feature type="transmembrane region" description="Helical" evidence="3">
    <location>
        <begin position="343"/>
        <end position="362"/>
    </location>
</feature>
<feature type="transmembrane region" description="Helical" evidence="3">
    <location>
        <begin position="412"/>
        <end position="441"/>
    </location>
</feature>
<dbReference type="InterPro" id="IPR053958">
    <property type="entry name" value="HMGCR/SNAP/NPC1-like_SSD"/>
</dbReference>
<accession>K1QG31</accession>
<dbReference type="OrthoDB" id="6510177at2759"/>
<feature type="transmembrane region" description="Helical" evidence="3">
    <location>
        <begin position="383"/>
        <end position="406"/>
    </location>
</feature>
<dbReference type="InParanoid" id="K1QG31"/>